<proteinExistence type="inferred from homology"/>
<keyword evidence="2" id="KW-0547">Nucleotide-binding</keyword>
<dbReference type="Gene3D" id="3.40.50.300">
    <property type="entry name" value="P-loop containing nucleotide triphosphate hydrolases"/>
    <property type="match status" value="2"/>
</dbReference>
<evidence type="ECO:0000256" key="2">
    <source>
        <dbReference type="ARBA" id="ARBA00022741"/>
    </source>
</evidence>
<dbReference type="InterPro" id="IPR027417">
    <property type="entry name" value="P-loop_NTPase"/>
</dbReference>
<dbReference type="Proteomes" id="UP000253209">
    <property type="component" value="Unassembled WGS sequence"/>
</dbReference>
<dbReference type="PANTHER" id="PTHR42855">
    <property type="entry name" value="ABC TRANSPORTER ATP-BINDING SUBUNIT"/>
    <property type="match status" value="1"/>
</dbReference>
<comment type="caution">
    <text evidence="7">The sequence shown here is derived from an EMBL/GenBank/DDBJ whole genome shotgun (WGS) entry which is preliminary data.</text>
</comment>
<dbReference type="CDD" id="cd03221">
    <property type="entry name" value="ABCF_EF-3"/>
    <property type="match status" value="2"/>
</dbReference>
<evidence type="ECO:0000256" key="4">
    <source>
        <dbReference type="ARBA" id="ARBA00061551"/>
    </source>
</evidence>
<dbReference type="PROSITE" id="PS50893">
    <property type="entry name" value="ABC_TRANSPORTER_2"/>
    <property type="match status" value="2"/>
</dbReference>
<feature type="domain" description="ABC transporter" evidence="6">
    <location>
        <begin position="2"/>
        <end position="252"/>
    </location>
</feature>
<dbReference type="FunFam" id="3.40.50.300:FF:000070">
    <property type="entry name" value="Putative ABC transporter ATP-binding component"/>
    <property type="match status" value="1"/>
</dbReference>
<keyword evidence="8" id="KW-1185">Reference proteome</keyword>
<evidence type="ECO:0000313" key="8">
    <source>
        <dbReference type="Proteomes" id="UP000253209"/>
    </source>
</evidence>
<evidence type="ECO:0000256" key="5">
    <source>
        <dbReference type="ARBA" id="ARBA00074044"/>
    </source>
</evidence>
<dbReference type="Pfam" id="PF12848">
    <property type="entry name" value="ABC_tran_Xtn"/>
    <property type="match status" value="1"/>
</dbReference>
<evidence type="ECO:0000313" key="7">
    <source>
        <dbReference type="EMBL" id="RCH56132.1"/>
    </source>
</evidence>
<dbReference type="SUPFAM" id="SSF52540">
    <property type="entry name" value="P-loop containing nucleoside triphosphate hydrolases"/>
    <property type="match status" value="2"/>
</dbReference>
<dbReference type="FunFam" id="3.40.50.300:FF:000011">
    <property type="entry name" value="Putative ABC transporter ATP-binding component"/>
    <property type="match status" value="1"/>
</dbReference>
<dbReference type="InterPro" id="IPR003593">
    <property type="entry name" value="AAA+_ATPase"/>
</dbReference>
<dbReference type="AlphaFoldDB" id="A0A367GRQ0"/>
<dbReference type="Pfam" id="PF00005">
    <property type="entry name" value="ABC_tran"/>
    <property type="match status" value="2"/>
</dbReference>
<dbReference type="InterPro" id="IPR032781">
    <property type="entry name" value="ABC_tran_Xtn"/>
</dbReference>
<dbReference type="InterPro" id="IPR003439">
    <property type="entry name" value="ABC_transporter-like_ATP-bd"/>
</dbReference>
<dbReference type="EMBL" id="QGDC01000002">
    <property type="protein sequence ID" value="RCH56132.1"/>
    <property type="molecule type" value="Genomic_DNA"/>
</dbReference>
<dbReference type="PANTHER" id="PTHR42855:SF2">
    <property type="entry name" value="DRUG RESISTANCE ABC TRANSPORTER,ATP-BINDING PROTEIN"/>
    <property type="match status" value="1"/>
</dbReference>
<keyword evidence="1" id="KW-0677">Repeat</keyword>
<accession>A0A367GRQ0</accession>
<reference evidence="7 8" key="1">
    <citation type="submission" date="2018-05" db="EMBL/GenBank/DDBJ databases">
        <title>Mucilaginibacter hurinus sp. nov., isolated from briquette warehouse soil.</title>
        <authorList>
            <person name="Choi L."/>
        </authorList>
    </citation>
    <scope>NUCLEOTIDE SEQUENCE [LARGE SCALE GENOMIC DNA]</scope>
    <source>
        <strain evidence="7 8">ZR32</strain>
    </source>
</reference>
<feature type="domain" description="ABC transporter" evidence="6">
    <location>
        <begin position="321"/>
        <end position="538"/>
    </location>
</feature>
<sequence>MITVSNLTLRYGKRTLFEDVNLKFTQGNCYGIIGANGAGKSTFLKILSKEIDPTSGTVSFTPGERMAVLKQNHHEFDEFTVIETVLMGHSELYKVMKDKDAIYLKEDFSDADGERAGELESQFAEMDGWNAESNAATLLSNLGIKEDLHYKLLKELDGKQKVRVLLAQALFGNPDILLLDEPTNDLDIHTVTWLEDFLASYEAIVLVVSHDRHFLDTVCTHVVDIDFGKMTIFTGNYSFWYESSQLALKQRADQNKKMEDRVKELQDFIRRFSANASKSKQATSRKKALDKIDLQEIQPSNRKYPGIIFNNTGREAGDQILQVEKLGKTQNGEKLFGDVSFMVGKGDKIAILSQNSLATTAFYDVLMGRDNDYKGSFKWGVTINAADIPIENSEYFEGKNDNLIDWLREYSPGEKDDQFIRGFLGRMLFSGEEVLKKSNVLSGGEKMRCMFSRMMLQQANVLLFDEPTNHLDLESITALNNGMKDFRGTILFTSRDHELLQTVATRIIEITPAGYIDKLMTYDEYINSEAVQQQREELYALA</sequence>
<dbReference type="RefSeq" id="WP_114004169.1">
    <property type="nucleotide sequence ID" value="NZ_QGDC01000002.1"/>
</dbReference>
<keyword evidence="3" id="KW-0067">ATP-binding</keyword>
<dbReference type="OrthoDB" id="9804035at2"/>
<evidence type="ECO:0000256" key="3">
    <source>
        <dbReference type="ARBA" id="ARBA00022840"/>
    </source>
</evidence>
<name>A0A367GRQ0_9SPHI</name>
<organism evidence="7 8">
    <name type="scientific">Mucilaginibacter hurinus</name>
    <dbReference type="NCBI Taxonomy" id="2201324"/>
    <lineage>
        <taxon>Bacteria</taxon>
        <taxon>Pseudomonadati</taxon>
        <taxon>Bacteroidota</taxon>
        <taxon>Sphingobacteriia</taxon>
        <taxon>Sphingobacteriales</taxon>
        <taxon>Sphingobacteriaceae</taxon>
        <taxon>Mucilaginibacter</taxon>
    </lineage>
</organism>
<evidence type="ECO:0000259" key="6">
    <source>
        <dbReference type="PROSITE" id="PS50893"/>
    </source>
</evidence>
<gene>
    <name evidence="7" type="ORF">DJ568_05135</name>
</gene>
<dbReference type="GO" id="GO:0005524">
    <property type="term" value="F:ATP binding"/>
    <property type="evidence" value="ECO:0007669"/>
    <property type="project" value="UniProtKB-KW"/>
</dbReference>
<dbReference type="GO" id="GO:0016887">
    <property type="term" value="F:ATP hydrolysis activity"/>
    <property type="evidence" value="ECO:0007669"/>
    <property type="project" value="InterPro"/>
</dbReference>
<evidence type="ECO:0000256" key="1">
    <source>
        <dbReference type="ARBA" id="ARBA00022737"/>
    </source>
</evidence>
<dbReference type="SMART" id="SM00382">
    <property type="entry name" value="AAA"/>
    <property type="match status" value="2"/>
</dbReference>
<protein>
    <recommendedName>
        <fullName evidence="5">Probable ATP-binding protein YbiT</fullName>
    </recommendedName>
</protein>
<dbReference type="InterPro" id="IPR051309">
    <property type="entry name" value="ABCF_ATPase"/>
</dbReference>
<comment type="similarity">
    <text evidence="4">Belongs to the ABC transporter superfamily. ABCF family. YbiT subfamily.</text>
</comment>